<keyword evidence="4" id="KW-1185">Reference proteome</keyword>
<evidence type="ECO:0000313" key="3">
    <source>
        <dbReference type="EMBL" id="KAK9276400.1"/>
    </source>
</evidence>
<dbReference type="GO" id="GO:0003700">
    <property type="term" value="F:DNA-binding transcription factor activity"/>
    <property type="evidence" value="ECO:0007669"/>
    <property type="project" value="TreeGrafter"/>
</dbReference>
<dbReference type="Proteomes" id="UP001415857">
    <property type="component" value="Unassembled WGS sequence"/>
</dbReference>
<dbReference type="AlphaFoldDB" id="A0AAP0WTG7"/>
<dbReference type="GO" id="GO:0005634">
    <property type="term" value="C:nucleus"/>
    <property type="evidence" value="ECO:0007669"/>
    <property type="project" value="TreeGrafter"/>
</dbReference>
<dbReference type="Pfam" id="PF22992">
    <property type="entry name" value="C2CH-4th_BIRD-IDD"/>
    <property type="match status" value="1"/>
</dbReference>
<dbReference type="InterPro" id="IPR055185">
    <property type="entry name" value="C2CH-4th_BIRD-IDD"/>
</dbReference>
<dbReference type="InterPro" id="IPR031140">
    <property type="entry name" value="IDD1-16"/>
</dbReference>
<comment type="caution">
    <text evidence="3">The sequence shown here is derived from an EMBL/GenBank/DDBJ whole genome shotgun (WGS) entry which is preliminary data.</text>
</comment>
<gene>
    <name evidence="3" type="ORF">L1049_005933</name>
</gene>
<accession>A0AAP0WTG7</accession>
<protein>
    <recommendedName>
        <fullName evidence="2">BIRD-IDD transcription factor fourth C2HC zinc finger domain-containing protein</fullName>
    </recommendedName>
</protein>
<dbReference type="PANTHER" id="PTHR10593:SF122">
    <property type="entry name" value="OS02G0518500 PROTEIN"/>
    <property type="match status" value="1"/>
</dbReference>
<dbReference type="PANTHER" id="PTHR10593">
    <property type="entry name" value="SERINE/THREONINE-PROTEIN KINASE RIO"/>
    <property type="match status" value="1"/>
</dbReference>
<feature type="compositionally biased region" description="Polar residues" evidence="1">
    <location>
        <begin position="14"/>
        <end position="31"/>
    </location>
</feature>
<organism evidence="3 4">
    <name type="scientific">Liquidambar formosana</name>
    <name type="common">Formosan gum</name>
    <dbReference type="NCBI Taxonomy" id="63359"/>
    <lineage>
        <taxon>Eukaryota</taxon>
        <taxon>Viridiplantae</taxon>
        <taxon>Streptophyta</taxon>
        <taxon>Embryophyta</taxon>
        <taxon>Tracheophyta</taxon>
        <taxon>Spermatophyta</taxon>
        <taxon>Magnoliopsida</taxon>
        <taxon>eudicotyledons</taxon>
        <taxon>Gunneridae</taxon>
        <taxon>Pentapetalae</taxon>
        <taxon>Saxifragales</taxon>
        <taxon>Altingiaceae</taxon>
        <taxon>Liquidambar</taxon>
    </lineage>
</organism>
<reference evidence="3 4" key="1">
    <citation type="journal article" date="2024" name="Plant J.">
        <title>Genome sequences and population genomics reveal climatic adaptation and genomic divergence between two closely related sweetgum species.</title>
        <authorList>
            <person name="Xu W.Q."/>
            <person name="Ren C.Q."/>
            <person name="Zhang X.Y."/>
            <person name="Comes H.P."/>
            <person name="Liu X.H."/>
            <person name="Li Y.G."/>
            <person name="Kettle C.J."/>
            <person name="Jalonen R."/>
            <person name="Gaisberger H."/>
            <person name="Ma Y.Z."/>
            <person name="Qiu Y.X."/>
        </authorList>
    </citation>
    <scope>NUCLEOTIDE SEQUENCE [LARGE SCALE GENOMIC DNA]</scope>
    <source>
        <strain evidence="3">Hangzhou</strain>
    </source>
</reference>
<feature type="domain" description="BIRD-IDD transcription factor fourth C2HC zinc finger" evidence="2">
    <location>
        <begin position="81"/>
        <end position="106"/>
    </location>
</feature>
<sequence length="364" mass="38907">MSNYVQEFEEDEQFQSTIVSQSSNESPNPTENGADGSTLITTTSKKKRNLPGNPGKKTLFYLHPSHCQVKFPDVLIQSIQRKDSFVTHRAFCDALTEENHKVNKKFAAPGGMLETQSQELFSSSMPTSDSCSNTNTMMNLSISNENIDNPLRSIAFNSHGVMPPSNLDPIFNPRTTGASFSSVGGSSNSPSAIGSPYTSATALLQKAAEMGAKISDNSIAPILLRGFTGYSTCSINSSGSVQEASSIVGCNMGPISATTNGLYAGNEETFDKSLEPGDPRPSYTIPQTGLFEFPLFMHSENGNSATLLAGEVFMGGSEKMTVDFLGVEPAGHSSIGRKRSNDGNVVGLGYSSTPQSLHNLHSEW</sequence>
<evidence type="ECO:0000259" key="2">
    <source>
        <dbReference type="Pfam" id="PF22992"/>
    </source>
</evidence>
<proteinExistence type="predicted"/>
<name>A0AAP0WTG7_LIQFO</name>
<dbReference type="EMBL" id="JBBPBK010000010">
    <property type="protein sequence ID" value="KAK9276400.1"/>
    <property type="molecule type" value="Genomic_DNA"/>
</dbReference>
<evidence type="ECO:0000313" key="4">
    <source>
        <dbReference type="Proteomes" id="UP001415857"/>
    </source>
</evidence>
<feature type="region of interest" description="Disordered" evidence="1">
    <location>
        <begin position="1"/>
        <end position="55"/>
    </location>
</feature>
<feature type="region of interest" description="Disordered" evidence="1">
    <location>
        <begin position="331"/>
        <end position="352"/>
    </location>
</feature>
<evidence type="ECO:0000256" key="1">
    <source>
        <dbReference type="SAM" id="MobiDB-lite"/>
    </source>
</evidence>